<evidence type="ECO:0000313" key="2">
    <source>
        <dbReference type="EMBL" id="KAA6410743.1"/>
    </source>
</evidence>
<proteinExistence type="predicted"/>
<name>A0A5M8PMQ3_9LECA</name>
<feature type="compositionally biased region" description="Basic and acidic residues" evidence="1">
    <location>
        <begin position="10"/>
        <end position="19"/>
    </location>
</feature>
<dbReference type="Proteomes" id="UP000324767">
    <property type="component" value="Unassembled WGS sequence"/>
</dbReference>
<dbReference type="AlphaFoldDB" id="A0A5M8PMQ3"/>
<protein>
    <submittedName>
        <fullName evidence="2">Uncharacterized protein</fullName>
    </submittedName>
</protein>
<organism evidence="2 3">
    <name type="scientific">Lasallia pustulata</name>
    <dbReference type="NCBI Taxonomy" id="136370"/>
    <lineage>
        <taxon>Eukaryota</taxon>
        <taxon>Fungi</taxon>
        <taxon>Dikarya</taxon>
        <taxon>Ascomycota</taxon>
        <taxon>Pezizomycotina</taxon>
        <taxon>Lecanoromycetes</taxon>
        <taxon>OSLEUM clade</taxon>
        <taxon>Umbilicariomycetidae</taxon>
        <taxon>Umbilicariales</taxon>
        <taxon>Umbilicariaceae</taxon>
        <taxon>Lasallia</taxon>
    </lineage>
</organism>
<evidence type="ECO:0000256" key="1">
    <source>
        <dbReference type="SAM" id="MobiDB-lite"/>
    </source>
</evidence>
<accession>A0A5M8PMQ3</accession>
<sequence>MTVPANSDDQSSHQTDRTHQPPPPPAQQIPSMQTYHLEFDQYRDFLCGTPAEADMQRRRQEVLRAISAVDADNANWSRL</sequence>
<gene>
    <name evidence="2" type="ORF">FRX48_05053</name>
</gene>
<dbReference type="EMBL" id="VXIT01000008">
    <property type="protein sequence ID" value="KAA6410743.1"/>
    <property type="molecule type" value="Genomic_DNA"/>
</dbReference>
<reference evidence="2 3" key="1">
    <citation type="submission" date="2019-09" db="EMBL/GenBank/DDBJ databases">
        <title>The hologenome of the rock-dwelling lichen Lasallia pustulata.</title>
        <authorList>
            <person name="Greshake Tzovaras B."/>
            <person name="Segers F."/>
            <person name="Bicker A."/>
            <person name="Dal Grande F."/>
            <person name="Otte J."/>
            <person name="Hankeln T."/>
            <person name="Schmitt I."/>
            <person name="Ebersberger I."/>
        </authorList>
    </citation>
    <scope>NUCLEOTIDE SEQUENCE [LARGE SCALE GENOMIC DNA]</scope>
    <source>
        <strain evidence="2">A1-1</strain>
    </source>
</reference>
<comment type="caution">
    <text evidence="2">The sequence shown here is derived from an EMBL/GenBank/DDBJ whole genome shotgun (WGS) entry which is preliminary data.</text>
</comment>
<evidence type="ECO:0000313" key="3">
    <source>
        <dbReference type="Proteomes" id="UP000324767"/>
    </source>
</evidence>
<feature type="region of interest" description="Disordered" evidence="1">
    <location>
        <begin position="1"/>
        <end position="30"/>
    </location>
</feature>